<sequence>MVKQIQWKLVKSFGCRAAAVRRVVTNSGGKTSGVDGEIWDTGEKRYGAIKALGELTQNSKGYNPSPLKRIWIPKEGGGERPLGIPTMLDRALQGVHLLATDPVVEAQSDPHSYGFRKERSPHNGIAKIWDLLNKESSPRCILEGDIKGCFDTINHDFLLQATPMCDLETLEKWLKAGIMKDGYPFPTTAGTPQEGIISPLLANVALNGLEGLTSLYPARMTERGKRFSTKIHCIRFADDFIFTAEKERLLEELLPRVEEFLEPRGLALHRGKSRKTNLSKGFDFLGFHISKRPRNRGHRNEKGVGKEVLVIKPTVKNCRKLKEEVKLILKTTSNPLQLVRRINPVTKGWSNYFRIHTHSTKTVREIGWWIWRRVWRWARRKHLTRNSKWIAQRYYGVRFSGSSKGRLWRFRVSPSSPPLFTMEVKRVERLYNLPLRRGFNPYLHPLPASAALPYGGFAYGGRGSLSSSLPLLSGRKGEVFRRQGWICVVCGKPLMGEEGVELHHIKGRKEGLPLSPHRVENLETLHRLCHQQKTYGKVVSDERLELTDWVGGSLET</sequence>
<feature type="domain" description="Reverse transcriptase" evidence="1">
    <location>
        <begin position="53"/>
        <end position="289"/>
    </location>
</feature>
<dbReference type="Pfam" id="PF00078">
    <property type="entry name" value="RVT_1"/>
    <property type="match status" value="1"/>
</dbReference>
<dbReference type="InterPro" id="IPR003615">
    <property type="entry name" value="HNH_nuc"/>
</dbReference>
<keyword evidence="2" id="KW-0695">RNA-directed DNA polymerase</keyword>
<dbReference type="Gene3D" id="1.10.30.50">
    <property type="match status" value="1"/>
</dbReference>
<dbReference type="InterPro" id="IPR000477">
    <property type="entry name" value="RT_dom"/>
</dbReference>
<evidence type="ECO:0000313" key="2">
    <source>
        <dbReference type="EMBL" id="SAI76018.1"/>
    </source>
</evidence>
<evidence type="ECO:0000259" key="1">
    <source>
        <dbReference type="PROSITE" id="PS50878"/>
    </source>
</evidence>
<dbReference type="InterPro" id="IPR051083">
    <property type="entry name" value="GrpII_Intron_Splice-Mob/Def"/>
</dbReference>
<keyword evidence="2" id="KW-0548">Nucleotidyltransferase</keyword>
<dbReference type="InterPro" id="IPR025960">
    <property type="entry name" value="RVT_N"/>
</dbReference>
<protein>
    <submittedName>
        <fullName evidence="2">Reverse transcriptase family protein</fullName>
    </submittedName>
</protein>
<dbReference type="Pfam" id="PF01844">
    <property type="entry name" value="HNH"/>
    <property type="match status" value="1"/>
</dbReference>
<proteinExistence type="predicted"/>
<dbReference type="SMART" id="SM00507">
    <property type="entry name" value="HNHc"/>
    <property type="match status" value="1"/>
</dbReference>
<dbReference type="NCBIfam" id="TIGR04416">
    <property type="entry name" value="group_II_RT_mat"/>
    <property type="match status" value="1"/>
</dbReference>
<dbReference type="InterPro" id="IPR030931">
    <property type="entry name" value="Group_II_RT_mat"/>
</dbReference>
<reference evidence="2" key="1">
    <citation type="journal article" date="2016" name="Genome Announc.">
        <title>Complete Chloroplast and Mitochondrial Genome Sequences of the Hydrocarbon Oil-Producing Green Microalga Botryococcus braunii Race B (Showa).</title>
        <authorList>
            <person name="Blifernez-Klassen O."/>
            <person name="Wibberg D."/>
            <person name="Winkler A."/>
            <person name="Blom J."/>
            <person name="Goesmann A."/>
            <person name="Kalinowski J."/>
            <person name="Kruse O."/>
        </authorList>
    </citation>
    <scope>NUCLEOTIDE SEQUENCE</scope>
    <source>
        <strain evidence="2">Showa</strain>
    </source>
</reference>
<keyword evidence="2" id="KW-0496">Mitochondrion</keyword>
<dbReference type="InterPro" id="IPR013597">
    <property type="entry name" value="Mat_intron_G2"/>
</dbReference>
<dbReference type="SUPFAM" id="SSF56672">
    <property type="entry name" value="DNA/RNA polymerases"/>
    <property type="match status" value="1"/>
</dbReference>
<dbReference type="CDD" id="cd01651">
    <property type="entry name" value="RT_G2_intron"/>
    <property type="match status" value="1"/>
</dbReference>
<name>A0A162NR00_BOTBR</name>
<accession>A0A162NR00</accession>
<dbReference type="PANTHER" id="PTHR34047:SF8">
    <property type="entry name" value="PROTEIN YKFC"/>
    <property type="match status" value="1"/>
</dbReference>
<dbReference type="CDD" id="cd00085">
    <property type="entry name" value="HNHc"/>
    <property type="match status" value="1"/>
</dbReference>
<dbReference type="PROSITE" id="PS50878">
    <property type="entry name" value="RT_POL"/>
    <property type="match status" value="1"/>
</dbReference>
<dbReference type="GO" id="GO:0003964">
    <property type="term" value="F:RNA-directed DNA polymerase activity"/>
    <property type="evidence" value="ECO:0007669"/>
    <property type="project" value="UniProtKB-KW"/>
</dbReference>
<keyword evidence="2" id="KW-0808">Transferase</keyword>
<dbReference type="Pfam" id="PF13655">
    <property type="entry name" value="RVT_N"/>
    <property type="match status" value="1"/>
</dbReference>
<dbReference type="GO" id="GO:0004519">
    <property type="term" value="F:endonuclease activity"/>
    <property type="evidence" value="ECO:0007669"/>
    <property type="project" value="InterPro"/>
</dbReference>
<dbReference type="Pfam" id="PF08388">
    <property type="entry name" value="GIIM"/>
    <property type="match status" value="1"/>
</dbReference>
<dbReference type="InterPro" id="IPR002711">
    <property type="entry name" value="HNH"/>
</dbReference>
<dbReference type="GO" id="GO:0003676">
    <property type="term" value="F:nucleic acid binding"/>
    <property type="evidence" value="ECO:0007669"/>
    <property type="project" value="InterPro"/>
</dbReference>
<organism evidence="2">
    <name type="scientific">Botryococcus braunii Showa</name>
    <dbReference type="NCBI Taxonomy" id="1202541"/>
    <lineage>
        <taxon>Eukaryota</taxon>
        <taxon>Viridiplantae</taxon>
        <taxon>Chlorophyta</taxon>
        <taxon>core chlorophytes</taxon>
        <taxon>Trebouxiophyceae</taxon>
        <taxon>Trebouxiophyceae incertae sedis</taxon>
        <taxon>Elliptochloris clade</taxon>
        <taxon>Botryococcus</taxon>
    </lineage>
</organism>
<dbReference type="EMBL" id="LT545992">
    <property type="protein sequence ID" value="SAI76018.1"/>
    <property type="molecule type" value="Genomic_DNA"/>
</dbReference>
<geneLocation type="mitochondrion" evidence="2"/>
<dbReference type="InterPro" id="IPR043502">
    <property type="entry name" value="DNA/RNA_pol_sf"/>
</dbReference>
<dbReference type="GO" id="GO:0008270">
    <property type="term" value="F:zinc ion binding"/>
    <property type="evidence" value="ECO:0007669"/>
    <property type="project" value="InterPro"/>
</dbReference>
<dbReference type="AlphaFoldDB" id="A0A162NR00"/>
<dbReference type="PANTHER" id="PTHR34047">
    <property type="entry name" value="NUCLEAR INTRON MATURASE 1, MITOCHONDRIAL-RELATED"/>
    <property type="match status" value="1"/>
</dbReference>